<accession>A0A1M5FT59</accession>
<reference evidence="3" key="1">
    <citation type="submission" date="2016-11" db="EMBL/GenBank/DDBJ databases">
        <authorList>
            <person name="Varghese N."/>
            <person name="Submissions S."/>
        </authorList>
    </citation>
    <scope>NUCLEOTIDE SEQUENCE [LARGE SCALE GENOMIC DNA]</scope>
    <source>
        <strain evidence="3">DSM 24579</strain>
    </source>
</reference>
<proteinExistence type="predicted"/>
<protein>
    <recommendedName>
        <fullName evidence="4">Lipoprotein</fullName>
    </recommendedName>
</protein>
<sequence length="186" mass="21538">MKKLIILISFLGILSGCSSNDDADVDTREFVPKEIAVGIKSGTAIKETFHFINQFDHKVDKLNSLTFTSNLPSDSLQYVLDFLNKKPYTNDGINWFVTGYLHYQTNQITIFPKLFGIDKLEYQNDWLITMEGLKLNEKHNTELNSGIVRFYVPEGKEKEWKSRFENHEIVDWAELSYIADIVPHNE</sequence>
<evidence type="ECO:0008006" key="4">
    <source>
        <dbReference type="Google" id="ProtNLM"/>
    </source>
</evidence>
<evidence type="ECO:0000313" key="2">
    <source>
        <dbReference type="EMBL" id="SHF94599.1"/>
    </source>
</evidence>
<dbReference type="RefSeq" id="WP_072878348.1">
    <property type="nucleotide sequence ID" value="NZ_FQVT01000003.1"/>
</dbReference>
<dbReference type="EMBL" id="FQVT01000003">
    <property type="protein sequence ID" value="SHF94599.1"/>
    <property type="molecule type" value="Genomic_DNA"/>
</dbReference>
<dbReference type="PROSITE" id="PS51257">
    <property type="entry name" value="PROKAR_LIPOPROTEIN"/>
    <property type="match status" value="1"/>
</dbReference>
<organism evidence="2 3">
    <name type="scientific">Salegentibacter echinorum</name>
    <dbReference type="NCBI Taxonomy" id="1073325"/>
    <lineage>
        <taxon>Bacteria</taxon>
        <taxon>Pseudomonadati</taxon>
        <taxon>Bacteroidota</taxon>
        <taxon>Flavobacteriia</taxon>
        <taxon>Flavobacteriales</taxon>
        <taxon>Flavobacteriaceae</taxon>
        <taxon>Salegentibacter</taxon>
    </lineage>
</organism>
<dbReference type="Proteomes" id="UP000183945">
    <property type="component" value="Unassembled WGS sequence"/>
</dbReference>
<name>A0A1M5FT59_SALEC</name>
<keyword evidence="1" id="KW-0732">Signal</keyword>
<dbReference type="AlphaFoldDB" id="A0A1M5FT59"/>
<evidence type="ECO:0000256" key="1">
    <source>
        <dbReference type="SAM" id="SignalP"/>
    </source>
</evidence>
<keyword evidence="3" id="KW-1185">Reference proteome</keyword>
<dbReference type="OrthoDB" id="981957at2"/>
<feature type="chain" id="PRO_5009910213" description="Lipoprotein" evidence="1">
    <location>
        <begin position="24"/>
        <end position="186"/>
    </location>
</feature>
<evidence type="ECO:0000313" key="3">
    <source>
        <dbReference type="Proteomes" id="UP000183945"/>
    </source>
</evidence>
<gene>
    <name evidence="2" type="ORF">SAMN05444483_103335</name>
</gene>
<feature type="signal peptide" evidence="1">
    <location>
        <begin position="1"/>
        <end position="23"/>
    </location>
</feature>
<dbReference type="STRING" id="1073325.SAMN05444483_103335"/>